<protein>
    <submittedName>
        <fullName evidence="1">Uncharacterized protein</fullName>
    </submittedName>
</protein>
<proteinExistence type="predicted"/>
<dbReference type="OrthoDB" id="5377405at2759"/>
<organism evidence="1 2">
    <name type="scientific">Venustampulla echinocandica</name>
    <dbReference type="NCBI Taxonomy" id="2656787"/>
    <lineage>
        <taxon>Eukaryota</taxon>
        <taxon>Fungi</taxon>
        <taxon>Dikarya</taxon>
        <taxon>Ascomycota</taxon>
        <taxon>Pezizomycotina</taxon>
        <taxon>Leotiomycetes</taxon>
        <taxon>Helotiales</taxon>
        <taxon>Pleuroascaceae</taxon>
        <taxon>Venustampulla</taxon>
    </lineage>
</organism>
<dbReference type="RefSeq" id="XP_031867008.1">
    <property type="nucleotide sequence ID" value="XM_032016717.1"/>
</dbReference>
<dbReference type="AlphaFoldDB" id="A0A370TFQ6"/>
<dbReference type="GeneID" id="43600943"/>
<sequence length="525" mass="60008">MPPPSDISDWEKSGLMTPEKIRQRLYDQIVSYCFDENEHAALREKFNSPVVGMNGIKHWDQAIFQNFLSELSIPSSLPLLTEAGPILFSSAVYMSRFPFNTQPIRDLPSNLTYEDLLRAIFWVLPERASVDRTRTASDQRRIIFQSLADISGDFGFDEEEEKKIAAQRAFQVVDHSRDWALSNYDEEGDEMYHDILDVISSSRMQFVEPSYSTYDRNDFRPLARRLATPTCLRQLAISRGRFKPLVKLLLAEHLNDGIQKPALQLAELEVAADHVVDTFCRGSGPDEVITWQKFEWALSERTPFLFFSLYRLYESLVRTSDDDSVNKYVAYPPQSVPSGHILNLVTISQILFTIDSTVAFDNPRLIYQYDDCQAASDVPTVSEVHDAIKFSPKESWDFRLLLVSGKSTSNGETVVFGAFLQGLGEEEKIIPRQEDHLEGSLLFQLAPIHDVFRSNIGKKAWTVGSDNELCFGEKGQGFSMRFVDGLKRLNVIHKVGVHEESIYQATEWRGSWEMEVEIDKVEVWE</sequence>
<evidence type="ECO:0000313" key="1">
    <source>
        <dbReference type="EMBL" id="RDL33726.1"/>
    </source>
</evidence>
<dbReference type="STRING" id="2656787.A0A370TFQ6"/>
<name>A0A370TFQ6_9HELO</name>
<gene>
    <name evidence="1" type="ORF">BP5553_08094</name>
</gene>
<dbReference type="EMBL" id="NPIC01000008">
    <property type="protein sequence ID" value="RDL33726.1"/>
    <property type="molecule type" value="Genomic_DNA"/>
</dbReference>
<comment type="caution">
    <text evidence="1">The sequence shown here is derived from an EMBL/GenBank/DDBJ whole genome shotgun (WGS) entry which is preliminary data.</text>
</comment>
<accession>A0A370TFQ6</accession>
<keyword evidence="2" id="KW-1185">Reference proteome</keyword>
<evidence type="ECO:0000313" key="2">
    <source>
        <dbReference type="Proteomes" id="UP000254866"/>
    </source>
</evidence>
<dbReference type="Proteomes" id="UP000254866">
    <property type="component" value="Unassembled WGS sequence"/>
</dbReference>
<reference evidence="1 2" key="1">
    <citation type="journal article" date="2018" name="IMA Fungus">
        <title>IMA Genome-F 9: Draft genome sequence of Annulohypoxylon stygium, Aspergillus mulundensis, Berkeleyomyces basicola (syn. Thielaviopsis basicola), Ceratocystis smalleyi, two Cercospora beticola strains, Coleophoma cylindrospora, Fusarium fracticaudum, Phialophora cf. hyalina, and Morchella septimelata.</title>
        <authorList>
            <person name="Wingfield B.D."/>
            <person name="Bills G.F."/>
            <person name="Dong Y."/>
            <person name="Huang W."/>
            <person name="Nel W.J."/>
            <person name="Swalarsk-Parry B.S."/>
            <person name="Vaghefi N."/>
            <person name="Wilken P.M."/>
            <person name="An Z."/>
            <person name="de Beer Z.W."/>
            <person name="De Vos L."/>
            <person name="Chen L."/>
            <person name="Duong T.A."/>
            <person name="Gao Y."/>
            <person name="Hammerbacher A."/>
            <person name="Kikkert J.R."/>
            <person name="Li Y."/>
            <person name="Li H."/>
            <person name="Li K."/>
            <person name="Li Q."/>
            <person name="Liu X."/>
            <person name="Ma X."/>
            <person name="Naidoo K."/>
            <person name="Pethybridge S.J."/>
            <person name="Sun J."/>
            <person name="Steenkamp E.T."/>
            <person name="van der Nest M.A."/>
            <person name="van Wyk S."/>
            <person name="Wingfield M.J."/>
            <person name="Xiong C."/>
            <person name="Yue Q."/>
            <person name="Zhang X."/>
        </authorList>
    </citation>
    <scope>NUCLEOTIDE SEQUENCE [LARGE SCALE GENOMIC DNA]</scope>
    <source>
        <strain evidence="1 2">BP 5553</strain>
    </source>
</reference>